<name>A0A9X2ECN6_9NOCA</name>
<reference evidence="1" key="1">
    <citation type="submission" date="2022-06" db="EMBL/GenBank/DDBJ databases">
        <title>Novel species in genus nocardia.</title>
        <authorList>
            <person name="Li F."/>
        </authorList>
    </citation>
    <scope>NUCLEOTIDE SEQUENCE</scope>
    <source>
        <strain evidence="1">CDC141</strain>
    </source>
</reference>
<organism evidence="1 2">
    <name type="scientific">Nocardia pulmonis</name>
    <dbReference type="NCBI Taxonomy" id="2951408"/>
    <lineage>
        <taxon>Bacteria</taxon>
        <taxon>Bacillati</taxon>
        <taxon>Actinomycetota</taxon>
        <taxon>Actinomycetes</taxon>
        <taxon>Mycobacteriales</taxon>
        <taxon>Nocardiaceae</taxon>
        <taxon>Nocardia</taxon>
    </lineage>
</organism>
<proteinExistence type="predicted"/>
<comment type="caution">
    <text evidence="1">The sequence shown here is derived from an EMBL/GenBank/DDBJ whole genome shotgun (WGS) entry which is preliminary data.</text>
</comment>
<dbReference type="EMBL" id="JAMRXG010000007">
    <property type="protein sequence ID" value="MCM6775576.1"/>
    <property type="molecule type" value="Genomic_DNA"/>
</dbReference>
<accession>A0A9X2ECN6</accession>
<dbReference type="PANTHER" id="PTHR39757">
    <property type="match status" value="1"/>
</dbReference>
<dbReference type="Proteomes" id="UP001139157">
    <property type="component" value="Unassembled WGS sequence"/>
</dbReference>
<dbReference type="Pfam" id="PF05834">
    <property type="entry name" value="Lycopene_cycl"/>
    <property type="match status" value="1"/>
</dbReference>
<evidence type="ECO:0000313" key="2">
    <source>
        <dbReference type="Proteomes" id="UP001139157"/>
    </source>
</evidence>
<dbReference type="InterPro" id="IPR036188">
    <property type="entry name" value="FAD/NAD-bd_sf"/>
</dbReference>
<gene>
    <name evidence="1" type="ORF">NDR86_19045</name>
</gene>
<dbReference type="PANTHER" id="PTHR39757:SF5">
    <property type="entry name" value="OS02G0190600 PROTEIN"/>
    <property type="match status" value="1"/>
</dbReference>
<keyword evidence="2" id="KW-1185">Reference proteome</keyword>
<dbReference type="RefSeq" id="WP_251913891.1">
    <property type="nucleotide sequence ID" value="NZ_JAMRXG010000007.1"/>
</dbReference>
<dbReference type="AlphaFoldDB" id="A0A9X2ECN6"/>
<dbReference type="SUPFAM" id="SSF51905">
    <property type="entry name" value="FAD/NAD(P)-binding domain"/>
    <property type="match status" value="1"/>
</dbReference>
<protein>
    <submittedName>
        <fullName evidence="1">Lycopene cyclase family protein</fullName>
    </submittedName>
</protein>
<evidence type="ECO:0000313" key="1">
    <source>
        <dbReference type="EMBL" id="MCM6775576.1"/>
    </source>
</evidence>
<sequence>MVCGLGPAGRALAHRALAHGLSVTAVDPHPGRRWTATYGGWADELPGWLDPAVVAATVDRPIAWGTRRFEIDRRYVVFDTAALRGALDLGGARVIADRVESLGTEPTGTKGPWRVRLSAGEVLTADRVIDARGLTRSPARAEQTAFGVIVPADRWSEPLFMDWRPDNGAAPGEPPSFLYAIPLGPNRFLLEETCLAGRPALPLPTLRTRLLHRLRSRGIDLHGDEPTEHVRFPLEGGRPTAHRFGAAGAMLHPATGYSLTASLSAADAYATGAPPHPVRTRLVHRLRTAGLRSLLALPPTDLPAFFDAFFALPPHHQRAYLSATTDLPATAAAMTALFTAVPWRIRRTLITATLGRG</sequence>